<dbReference type="Gene3D" id="1.20.1510.10">
    <property type="entry name" value="Cation efflux protein transmembrane domain"/>
    <property type="match status" value="1"/>
</dbReference>
<dbReference type="Proteomes" id="UP000636505">
    <property type="component" value="Unassembled WGS sequence"/>
</dbReference>
<evidence type="ECO:0000256" key="4">
    <source>
        <dbReference type="ARBA" id="ARBA00022692"/>
    </source>
</evidence>
<dbReference type="InterPro" id="IPR002524">
    <property type="entry name" value="Cation_efflux"/>
</dbReference>
<dbReference type="AlphaFoldDB" id="A0A8J7DL97"/>
<evidence type="ECO:0000313" key="12">
    <source>
        <dbReference type="Proteomes" id="UP000636505"/>
    </source>
</evidence>
<dbReference type="Pfam" id="PF16916">
    <property type="entry name" value="ZT_dimer"/>
    <property type="match status" value="1"/>
</dbReference>
<protein>
    <submittedName>
        <fullName evidence="11">Cation transporter</fullName>
    </submittedName>
</protein>
<keyword evidence="6" id="KW-0406">Ion transport</keyword>
<name>A0A8J7DL97_9CYAN</name>
<evidence type="ECO:0000256" key="6">
    <source>
        <dbReference type="ARBA" id="ARBA00023065"/>
    </source>
</evidence>
<keyword evidence="12" id="KW-1185">Reference proteome</keyword>
<feature type="transmembrane region" description="Helical" evidence="8">
    <location>
        <begin position="128"/>
        <end position="147"/>
    </location>
</feature>
<comment type="subcellular location">
    <subcellularLocation>
        <location evidence="1">Membrane</location>
        <topology evidence="1">Multi-pass membrane protein</topology>
    </subcellularLocation>
</comment>
<dbReference type="NCBIfam" id="TIGR01297">
    <property type="entry name" value="CDF"/>
    <property type="match status" value="1"/>
</dbReference>
<evidence type="ECO:0000256" key="7">
    <source>
        <dbReference type="ARBA" id="ARBA00023136"/>
    </source>
</evidence>
<evidence type="ECO:0000313" key="11">
    <source>
        <dbReference type="EMBL" id="MBE9077091.1"/>
    </source>
</evidence>
<gene>
    <name evidence="11" type="ORF">IQ241_07235</name>
</gene>
<dbReference type="InterPro" id="IPR027470">
    <property type="entry name" value="Cation_efflux_CTD"/>
</dbReference>
<dbReference type="EMBL" id="JADEXG010000012">
    <property type="protein sequence ID" value="MBE9077091.1"/>
    <property type="molecule type" value="Genomic_DNA"/>
</dbReference>
<feature type="transmembrane region" description="Helical" evidence="8">
    <location>
        <begin position="89"/>
        <end position="108"/>
    </location>
</feature>
<dbReference type="GO" id="GO:0005385">
    <property type="term" value="F:zinc ion transmembrane transporter activity"/>
    <property type="evidence" value="ECO:0007669"/>
    <property type="project" value="TreeGrafter"/>
</dbReference>
<evidence type="ECO:0000256" key="1">
    <source>
        <dbReference type="ARBA" id="ARBA00004141"/>
    </source>
</evidence>
<dbReference type="PANTHER" id="PTHR11562:SF17">
    <property type="entry name" value="RE54080P-RELATED"/>
    <property type="match status" value="1"/>
</dbReference>
<reference evidence="11" key="1">
    <citation type="submission" date="2020-10" db="EMBL/GenBank/DDBJ databases">
        <authorList>
            <person name="Castelo-Branco R."/>
            <person name="Eusebio N."/>
            <person name="Adriana R."/>
            <person name="Vieira A."/>
            <person name="Brugerolle De Fraissinette N."/>
            <person name="Rezende De Castro R."/>
            <person name="Schneider M.P."/>
            <person name="Vasconcelos V."/>
            <person name="Leao P.N."/>
        </authorList>
    </citation>
    <scope>NUCLEOTIDE SEQUENCE</scope>
    <source>
        <strain evidence="11">LEGE 07310</strain>
    </source>
</reference>
<keyword evidence="4 8" id="KW-0812">Transmembrane</keyword>
<keyword evidence="3" id="KW-0813">Transport</keyword>
<dbReference type="InterPro" id="IPR050681">
    <property type="entry name" value="CDF/SLC30A"/>
</dbReference>
<keyword evidence="7 8" id="KW-0472">Membrane</keyword>
<feature type="transmembrane region" description="Helical" evidence="8">
    <location>
        <begin position="187"/>
        <end position="208"/>
    </location>
</feature>
<evidence type="ECO:0000256" key="2">
    <source>
        <dbReference type="ARBA" id="ARBA00008873"/>
    </source>
</evidence>
<evidence type="ECO:0000256" key="8">
    <source>
        <dbReference type="SAM" id="Phobius"/>
    </source>
</evidence>
<dbReference type="InterPro" id="IPR027469">
    <property type="entry name" value="Cation_efflux_TMD_sf"/>
</dbReference>
<feature type="transmembrane region" description="Helical" evidence="8">
    <location>
        <begin position="159"/>
        <end position="181"/>
    </location>
</feature>
<dbReference type="Pfam" id="PF01545">
    <property type="entry name" value="Cation_efflux"/>
    <property type="match status" value="1"/>
</dbReference>
<organism evidence="11 12">
    <name type="scientific">Vasconcelosia minhoensis LEGE 07310</name>
    <dbReference type="NCBI Taxonomy" id="915328"/>
    <lineage>
        <taxon>Bacteria</taxon>
        <taxon>Bacillati</taxon>
        <taxon>Cyanobacteriota</taxon>
        <taxon>Cyanophyceae</taxon>
        <taxon>Nodosilineales</taxon>
        <taxon>Cymatolegaceae</taxon>
        <taxon>Vasconcelosia</taxon>
        <taxon>Vasconcelosia minhoensis</taxon>
    </lineage>
</organism>
<dbReference type="RefSeq" id="WP_193905752.1">
    <property type="nucleotide sequence ID" value="NZ_JADEXG010000012.1"/>
</dbReference>
<comment type="similarity">
    <text evidence="2">Belongs to the cation diffusion facilitator (CDF) transporter (TC 2.A.4) family. SLC30A subfamily.</text>
</comment>
<dbReference type="GO" id="GO:0005886">
    <property type="term" value="C:plasma membrane"/>
    <property type="evidence" value="ECO:0007669"/>
    <property type="project" value="TreeGrafter"/>
</dbReference>
<evidence type="ECO:0000256" key="5">
    <source>
        <dbReference type="ARBA" id="ARBA00022989"/>
    </source>
</evidence>
<dbReference type="PANTHER" id="PTHR11562">
    <property type="entry name" value="CATION EFFLUX PROTEIN/ ZINC TRANSPORTER"/>
    <property type="match status" value="1"/>
</dbReference>
<feature type="domain" description="Cation efflux protein cytoplasmic" evidence="10">
    <location>
        <begin position="222"/>
        <end position="293"/>
    </location>
</feature>
<evidence type="ECO:0000256" key="3">
    <source>
        <dbReference type="ARBA" id="ARBA00022448"/>
    </source>
</evidence>
<comment type="caution">
    <text evidence="11">The sequence shown here is derived from an EMBL/GenBank/DDBJ whole genome shotgun (WGS) entry which is preliminary data.</text>
</comment>
<evidence type="ECO:0000259" key="10">
    <source>
        <dbReference type="Pfam" id="PF16916"/>
    </source>
</evidence>
<keyword evidence="5 8" id="KW-1133">Transmembrane helix</keyword>
<dbReference type="SUPFAM" id="SSF161111">
    <property type="entry name" value="Cation efflux protein transmembrane domain-like"/>
    <property type="match status" value="1"/>
</dbReference>
<sequence>MHLHSHSAACDCSPAAVPGKLRALWTALVLVGSFSAIELWVSWQSHSLSLLADAGHMLADVVAIGLSLFAVWVSQWPATEQAPFGYRRVEILAALANGLLLLAVGLWVGWEALMQVQSPPTDILSGPMAITAAVGLIVNGFNAFLIHRHAEQDLNLRGAFLHMLADAVSCLGVAVAAIAIWQFQWYWADGVIGLGVAGLILSGAVPLIRQSLEILLERAPRQLSSEQIRDRLRATGGVVDVSQLRLWTIAPGQVALTVALAVTAQGLQRDGLLLSIQSMLRQDFGITDTVIQMMTATVMPVPGSAEPKIQELIPPASSSTV</sequence>
<evidence type="ECO:0000259" key="9">
    <source>
        <dbReference type="Pfam" id="PF01545"/>
    </source>
</evidence>
<feature type="domain" description="Cation efflux protein transmembrane" evidence="9">
    <location>
        <begin position="25"/>
        <end position="216"/>
    </location>
</feature>
<proteinExistence type="inferred from homology"/>
<feature type="transmembrane region" description="Helical" evidence="8">
    <location>
        <begin position="23"/>
        <end position="43"/>
    </location>
</feature>
<dbReference type="InterPro" id="IPR058533">
    <property type="entry name" value="Cation_efflux_TM"/>
</dbReference>
<accession>A0A8J7DL97</accession>
<feature type="transmembrane region" description="Helical" evidence="8">
    <location>
        <begin position="55"/>
        <end position="77"/>
    </location>
</feature>